<evidence type="ECO:0000256" key="7">
    <source>
        <dbReference type="ARBA" id="ARBA00023160"/>
    </source>
</evidence>
<dbReference type="FunCoup" id="A0A067MSA2">
    <property type="interactions" value="18"/>
</dbReference>
<keyword evidence="5" id="KW-0460">Magnesium</keyword>
<dbReference type="Gene3D" id="3.90.470.20">
    <property type="entry name" value="4'-phosphopantetheinyl transferase domain"/>
    <property type="match status" value="1"/>
</dbReference>
<keyword evidence="1" id="KW-0444">Lipid biosynthesis</keyword>
<name>A0A067MSA2_BOTB1</name>
<proteinExistence type="inferred from homology"/>
<evidence type="ECO:0000259" key="8">
    <source>
        <dbReference type="Pfam" id="PF01648"/>
    </source>
</evidence>
<keyword evidence="7" id="KW-0275">Fatty acid biosynthesis</keyword>
<keyword evidence="2" id="KW-0808">Transferase</keyword>
<dbReference type="InterPro" id="IPR004568">
    <property type="entry name" value="Ppantetheine-prot_Trfase_dom"/>
</dbReference>
<dbReference type="Proteomes" id="UP000027195">
    <property type="component" value="Unassembled WGS sequence"/>
</dbReference>
<protein>
    <recommendedName>
        <fullName evidence="8">4'-phosphopantetheinyl transferase domain-containing protein</fullName>
    </recommendedName>
</protein>
<evidence type="ECO:0000256" key="3">
    <source>
        <dbReference type="ARBA" id="ARBA00022723"/>
    </source>
</evidence>
<keyword evidence="6" id="KW-0443">Lipid metabolism</keyword>
<evidence type="ECO:0000313" key="9">
    <source>
        <dbReference type="EMBL" id="KDQ17590.1"/>
    </source>
</evidence>
<dbReference type="SUPFAM" id="SSF56214">
    <property type="entry name" value="4'-phosphopantetheinyl transferase"/>
    <property type="match status" value="1"/>
</dbReference>
<evidence type="ECO:0000256" key="4">
    <source>
        <dbReference type="ARBA" id="ARBA00022832"/>
    </source>
</evidence>
<dbReference type="HOGENOM" id="CLU_089696_3_2_1"/>
<dbReference type="InterPro" id="IPR037143">
    <property type="entry name" value="4-PPantetheinyl_Trfase_dom_sf"/>
</dbReference>
<gene>
    <name evidence="9" type="ORF">BOTBODRAFT_185729</name>
</gene>
<dbReference type="InterPro" id="IPR008278">
    <property type="entry name" value="4-PPantetheinyl_Trfase_dom"/>
</dbReference>
<dbReference type="EMBL" id="KL198023">
    <property type="protein sequence ID" value="KDQ17590.1"/>
    <property type="molecule type" value="Genomic_DNA"/>
</dbReference>
<dbReference type="AlphaFoldDB" id="A0A067MSA2"/>
<dbReference type="HAMAP" id="MF_00101">
    <property type="entry name" value="AcpS"/>
    <property type="match status" value="1"/>
</dbReference>
<keyword evidence="3" id="KW-0479">Metal-binding</keyword>
<dbReference type="GO" id="GO:0006633">
    <property type="term" value="P:fatty acid biosynthetic process"/>
    <property type="evidence" value="ECO:0007669"/>
    <property type="project" value="UniProtKB-KW"/>
</dbReference>
<keyword evidence="4" id="KW-0276">Fatty acid metabolism</keyword>
<dbReference type="GO" id="GO:0008897">
    <property type="term" value="F:holo-[acyl-carrier-protein] synthase activity"/>
    <property type="evidence" value="ECO:0007669"/>
    <property type="project" value="InterPro"/>
</dbReference>
<dbReference type="Pfam" id="PF01648">
    <property type="entry name" value="ACPS"/>
    <property type="match status" value="1"/>
</dbReference>
<dbReference type="NCBIfam" id="TIGR00556">
    <property type="entry name" value="pantethn_trn"/>
    <property type="match status" value="1"/>
</dbReference>
<dbReference type="STRING" id="930990.A0A067MSA2"/>
<reference evidence="10" key="1">
    <citation type="journal article" date="2014" name="Proc. Natl. Acad. Sci. U.S.A.">
        <title>Extensive sampling of basidiomycete genomes demonstrates inadequacy of the white-rot/brown-rot paradigm for wood decay fungi.</title>
        <authorList>
            <person name="Riley R."/>
            <person name="Salamov A.A."/>
            <person name="Brown D.W."/>
            <person name="Nagy L.G."/>
            <person name="Floudas D."/>
            <person name="Held B.W."/>
            <person name="Levasseur A."/>
            <person name="Lombard V."/>
            <person name="Morin E."/>
            <person name="Otillar R."/>
            <person name="Lindquist E.A."/>
            <person name="Sun H."/>
            <person name="LaButti K.M."/>
            <person name="Schmutz J."/>
            <person name="Jabbour D."/>
            <person name="Luo H."/>
            <person name="Baker S.E."/>
            <person name="Pisabarro A.G."/>
            <person name="Walton J.D."/>
            <person name="Blanchette R.A."/>
            <person name="Henrissat B."/>
            <person name="Martin F."/>
            <person name="Cullen D."/>
            <person name="Hibbett D.S."/>
            <person name="Grigoriev I.V."/>
        </authorList>
    </citation>
    <scope>NUCLEOTIDE SEQUENCE [LARGE SCALE GENOMIC DNA]</scope>
    <source>
        <strain evidence="10">FD-172 SS1</strain>
    </source>
</reference>
<dbReference type="InParanoid" id="A0A067MSA2"/>
<evidence type="ECO:0000256" key="2">
    <source>
        <dbReference type="ARBA" id="ARBA00022679"/>
    </source>
</evidence>
<keyword evidence="10" id="KW-1185">Reference proteome</keyword>
<organism evidence="9 10">
    <name type="scientific">Botryobasidium botryosum (strain FD-172 SS1)</name>
    <dbReference type="NCBI Taxonomy" id="930990"/>
    <lineage>
        <taxon>Eukaryota</taxon>
        <taxon>Fungi</taxon>
        <taxon>Dikarya</taxon>
        <taxon>Basidiomycota</taxon>
        <taxon>Agaricomycotina</taxon>
        <taxon>Agaricomycetes</taxon>
        <taxon>Cantharellales</taxon>
        <taxon>Botryobasidiaceae</taxon>
        <taxon>Botryobasidium</taxon>
    </lineage>
</organism>
<evidence type="ECO:0000256" key="6">
    <source>
        <dbReference type="ARBA" id="ARBA00023098"/>
    </source>
</evidence>
<dbReference type="InterPro" id="IPR002582">
    <property type="entry name" value="ACPS"/>
</dbReference>
<evidence type="ECO:0000256" key="1">
    <source>
        <dbReference type="ARBA" id="ARBA00022516"/>
    </source>
</evidence>
<sequence>MPGILGVGIDILHLPRLRSLLSRRDPLLLAKRILSAPELAEWEDIPPQQCARRERFLAVRWTAKEAAYKALYPAVRATWKDLRFHRPDGSPKPVLDWLGSSDAVGRLHVSVSHDGEYVAANVLAEEKK</sequence>
<dbReference type="GO" id="GO:0000287">
    <property type="term" value="F:magnesium ion binding"/>
    <property type="evidence" value="ECO:0007669"/>
    <property type="project" value="InterPro"/>
</dbReference>
<dbReference type="OrthoDB" id="15433at2759"/>
<evidence type="ECO:0000256" key="5">
    <source>
        <dbReference type="ARBA" id="ARBA00022842"/>
    </source>
</evidence>
<feature type="domain" description="4'-phosphopantetheinyl transferase" evidence="8">
    <location>
        <begin position="6"/>
        <end position="120"/>
    </location>
</feature>
<evidence type="ECO:0000313" key="10">
    <source>
        <dbReference type="Proteomes" id="UP000027195"/>
    </source>
</evidence>
<accession>A0A067MSA2</accession>